<gene>
    <name evidence="2" type="ORF">GCM10009681_28740</name>
</gene>
<feature type="region of interest" description="Disordered" evidence="1">
    <location>
        <begin position="74"/>
        <end position="103"/>
    </location>
</feature>
<dbReference type="RefSeq" id="WP_344081513.1">
    <property type="nucleotide sequence ID" value="NZ_BAAALS010000012.1"/>
</dbReference>
<comment type="caution">
    <text evidence="2">The sequence shown here is derived from an EMBL/GenBank/DDBJ whole genome shotgun (WGS) entry which is preliminary data.</text>
</comment>
<dbReference type="EMBL" id="BAAALS010000012">
    <property type="protein sequence ID" value="GAA1755851.1"/>
    <property type="molecule type" value="Genomic_DNA"/>
</dbReference>
<reference evidence="2 3" key="1">
    <citation type="journal article" date="2019" name="Int. J. Syst. Evol. Microbiol.">
        <title>The Global Catalogue of Microorganisms (GCM) 10K type strain sequencing project: providing services to taxonomists for standard genome sequencing and annotation.</title>
        <authorList>
            <consortium name="The Broad Institute Genomics Platform"/>
            <consortium name="The Broad Institute Genome Sequencing Center for Infectious Disease"/>
            <person name="Wu L."/>
            <person name="Ma J."/>
        </authorList>
    </citation>
    <scope>NUCLEOTIDE SEQUENCE [LARGE SCALE GENOMIC DNA]</scope>
    <source>
        <strain evidence="2 3">JCM 13249</strain>
    </source>
</reference>
<protein>
    <submittedName>
        <fullName evidence="2">Uncharacterized protein</fullName>
    </submittedName>
</protein>
<name>A0ABN2KGX6_9ACTN</name>
<dbReference type="Proteomes" id="UP001500655">
    <property type="component" value="Unassembled WGS sequence"/>
</dbReference>
<organism evidence="2 3">
    <name type="scientific">Luedemannella helvata</name>
    <dbReference type="NCBI Taxonomy" id="349315"/>
    <lineage>
        <taxon>Bacteria</taxon>
        <taxon>Bacillati</taxon>
        <taxon>Actinomycetota</taxon>
        <taxon>Actinomycetes</taxon>
        <taxon>Micromonosporales</taxon>
        <taxon>Micromonosporaceae</taxon>
        <taxon>Luedemannella</taxon>
    </lineage>
</organism>
<proteinExistence type="predicted"/>
<accession>A0ABN2KGX6</accession>
<keyword evidence="3" id="KW-1185">Reference proteome</keyword>
<evidence type="ECO:0000313" key="2">
    <source>
        <dbReference type="EMBL" id="GAA1755851.1"/>
    </source>
</evidence>
<sequence length="103" mass="11619">MLPRSGDVLRVTSAASIQFNKPMMFRVIRVQDWQTYNGWAWLDGYQLNSAGDAVERRCIFVQIGGLQPAAVGMRNSPVRSSAAQNRQARLPDRHSGLRSNYPR</sequence>
<evidence type="ECO:0000313" key="3">
    <source>
        <dbReference type="Proteomes" id="UP001500655"/>
    </source>
</evidence>
<feature type="compositionally biased region" description="Polar residues" evidence="1">
    <location>
        <begin position="77"/>
        <end position="87"/>
    </location>
</feature>
<evidence type="ECO:0000256" key="1">
    <source>
        <dbReference type="SAM" id="MobiDB-lite"/>
    </source>
</evidence>